<feature type="transmembrane region" description="Helical" evidence="8">
    <location>
        <begin position="82"/>
        <end position="100"/>
    </location>
</feature>
<evidence type="ECO:0000256" key="5">
    <source>
        <dbReference type="ARBA" id="ARBA00022692"/>
    </source>
</evidence>
<evidence type="ECO:0000256" key="6">
    <source>
        <dbReference type="ARBA" id="ARBA00022989"/>
    </source>
</evidence>
<evidence type="ECO:0000259" key="9">
    <source>
        <dbReference type="Pfam" id="PF05957"/>
    </source>
</evidence>
<gene>
    <name evidence="11" type="primary">elaB_1</name>
    <name evidence="12" type="synonym">elaB</name>
    <name evidence="11" type="ORF">ERS137941_02548</name>
    <name evidence="12" type="ORF">I6I39_01410</name>
</gene>
<evidence type="ECO:0000313" key="13">
    <source>
        <dbReference type="Proteomes" id="UP000048841"/>
    </source>
</evidence>
<dbReference type="Proteomes" id="UP000595309">
    <property type="component" value="Chromosome"/>
</dbReference>
<proteinExistence type="inferred from homology"/>
<dbReference type="KEGG" id="yet:CH48_286"/>
<organism evidence="11 13">
    <name type="scientific">Yersinia enterocolitica</name>
    <dbReference type="NCBI Taxonomy" id="630"/>
    <lineage>
        <taxon>Bacteria</taxon>
        <taxon>Pseudomonadati</taxon>
        <taxon>Pseudomonadota</taxon>
        <taxon>Gammaproteobacteria</taxon>
        <taxon>Enterobacterales</taxon>
        <taxon>Yersiniaceae</taxon>
        <taxon>Yersinia</taxon>
    </lineage>
</organism>
<evidence type="ECO:0000256" key="7">
    <source>
        <dbReference type="ARBA" id="ARBA00023136"/>
    </source>
</evidence>
<accession>A0A0E1NEY0</accession>
<evidence type="ECO:0000313" key="14">
    <source>
        <dbReference type="Proteomes" id="UP000595309"/>
    </source>
</evidence>
<evidence type="ECO:0000256" key="4">
    <source>
        <dbReference type="ARBA" id="ARBA00022519"/>
    </source>
</evidence>
<feature type="domain" description="DUF883" evidence="9">
    <location>
        <begin position="10"/>
        <end position="57"/>
    </location>
</feature>
<dbReference type="GeneID" id="31408420"/>
<evidence type="ECO:0000256" key="3">
    <source>
        <dbReference type="ARBA" id="ARBA00022475"/>
    </source>
</evidence>
<evidence type="ECO:0000256" key="8">
    <source>
        <dbReference type="SAM" id="Phobius"/>
    </source>
</evidence>
<keyword evidence="6 8" id="KW-1133">Transmembrane helix</keyword>
<evidence type="ECO:0000313" key="12">
    <source>
        <dbReference type="EMBL" id="QQU47466.1"/>
    </source>
</evidence>
<dbReference type="PATRIC" id="fig|630.129.peg.2849"/>
<keyword evidence="4" id="KW-0997">Cell inner membrane</keyword>
<dbReference type="GO" id="GO:0043022">
    <property type="term" value="F:ribosome binding"/>
    <property type="evidence" value="ECO:0007669"/>
    <property type="project" value="InterPro"/>
</dbReference>
<reference evidence="11 13" key="1">
    <citation type="submission" date="2015-03" db="EMBL/GenBank/DDBJ databases">
        <authorList>
            <person name="Murphy D."/>
        </authorList>
    </citation>
    <scope>NUCLEOTIDE SEQUENCE [LARGE SCALE GENOMIC DNA]</scope>
    <source>
        <strain evidence="11 13">IP26249</strain>
    </source>
</reference>
<dbReference type="Pfam" id="PF19029">
    <property type="entry name" value="DUF883_C"/>
    <property type="match status" value="1"/>
</dbReference>
<dbReference type="EMBL" id="CGBR01000017">
    <property type="protein sequence ID" value="CFQ65569.1"/>
    <property type="molecule type" value="Genomic_DNA"/>
</dbReference>
<dbReference type="Pfam" id="PF05957">
    <property type="entry name" value="DUF883"/>
    <property type="match status" value="1"/>
</dbReference>
<dbReference type="PANTHER" id="PTHR35893">
    <property type="entry name" value="INNER MEMBRANE PROTEIN-RELATED"/>
    <property type="match status" value="1"/>
</dbReference>
<dbReference type="GO" id="GO:0005886">
    <property type="term" value="C:plasma membrane"/>
    <property type="evidence" value="ECO:0007669"/>
    <property type="project" value="UniProtKB-SubCell"/>
</dbReference>
<dbReference type="InterPro" id="IPR010279">
    <property type="entry name" value="YqjD/ElaB"/>
</dbReference>
<keyword evidence="7 8" id="KW-0472">Membrane</keyword>
<comment type="similarity">
    <text evidence="2">Belongs to the ElaB/YgaM/YqjD family.</text>
</comment>
<dbReference type="AlphaFoldDB" id="A0A0E1NEY0"/>
<name>A0A0E1NEY0_YEREN</name>
<dbReference type="NCBIfam" id="NF007709">
    <property type="entry name" value="PRK10404.1"/>
    <property type="match status" value="1"/>
</dbReference>
<dbReference type="PANTHER" id="PTHR35893:SF1">
    <property type="entry name" value="PROTEIN ELAB"/>
    <property type="match status" value="1"/>
</dbReference>
<evidence type="ECO:0000256" key="1">
    <source>
        <dbReference type="ARBA" id="ARBA00004377"/>
    </source>
</evidence>
<protein>
    <submittedName>
        <fullName evidence="11">Elab protein</fullName>
    </submittedName>
    <submittedName>
        <fullName evidence="12">Stress response protein ElaB</fullName>
    </submittedName>
</protein>
<dbReference type="InterPro" id="IPR043604">
    <property type="entry name" value="DUF883_N"/>
</dbReference>
<dbReference type="Proteomes" id="UP000048841">
    <property type="component" value="Unassembled WGS sequence"/>
</dbReference>
<keyword evidence="3" id="KW-1003">Cell membrane</keyword>
<feature type="domain" description="DUF883" evidence="10">
    <location>
        <begin position="73"/>
        <end position="102"/>
    </location>
</feature>
<reference evidence="12 14" key="2">
    <citation type="submission" date="2021-01" db="EMBL/GenBank/DDBJ databases">
        <title>FDA dAtabase for Regulatory Grade micrObial Sequences (FDA-ARGOS): Supporting development and validation of Infectious Disease Dx tests.</title>
        <authorList>
            <person name="Blissenbach B."/>
            <person name="Krut O."/>
            <person name="Tallon L."/>
            <person name="Sadzewicz L."/>
            <person name="Zhao X."/>
            <person name="Boylan J."/>
            <person name="Ott S."/>
            <person name="Bowen H."/>
            <person name="Vavikolanu K."/>
            <person name="Mehta A."/>
            <person name="Aluvathingal J."/>
            <person name="Nadendla S."/>
            <person name="Yan Y."/>
            <person name="Sichtig H."/>
        </authorList>
    </citation>
    <scope>NUCLEOTIDE SEQUENCE [LARGE SCALE GENOMIC DNA]</scope>
    <source>
        <strain evidence="12 14">FDAARGOS_1082</strain>
    </source>
</reference>
<evidence type="ECO:0000313" key="11">
    <source>
        <dbReference type="EMBL" id="CFQ65569.1"/>
    </source>
</evidence>
<evidence type="ECO:0000256" key="2">
    <source>
        <dbReference type="ARBA" id="ARBA00010423"/>
    </source>
</evidence>
<dbReference type="RefSeq" id="WP_005159260.1">
    <property type="nucleotide sequence ID" value="NZ_CGBC01000011.1"/>
</dbReference>
<sequence length="102" mass="11333">MNRDKEQQTSLDDDLTMLTDTLEEVLRASGDAADETYQEIKARAEKALKEVQNRLSGRSECYIKRAKALACCTDDYVHDKPWCSVGIGATVGLVVGLLLARR</sequence>
<comment type="subcellular location">
    <subcellularLocation>
        <location evidence="1">Cell inner membrane</location>
        <topology evidence="1">Single-pass membrane protein</topology>
    </subcellularLocation>
</comment>
<dbReference type="EMBL" id="CP068146">
    <property type="protein sequence ID" value="QQU47466.1"/>
    <property type="molecule type" value="Genomic_DNA"/>
</dbReference>
<evidence type="ECO:0000259" key="10">
    <source>
        <dbReference type="Pfam" id="PF19029"/>
    </source>
</evidence>
<dbReference type="InterPro" id="IPR043605">
    <property type="entry name" value="DUF883_C"/>
</dbReference>
<keyword evidence="5 8" id="KW-0812">Transmembrane</keyword>
<dbReference type="OMA" id="KDQAFSE"/>